<dbReference type="EMBL" id="KB548684">
    <property type="protein sequence ID" value="EMP30735.1"/>
    <property type="molecule type" value="Genomic_DNA"/>
</dbReference>
<proteinExistence type="inferred from homology"/>
<evidence type="ECO:0000256" key="20">
    <source>
        <dbReference type="PROSITE-ProRule" id="PRU00282"/>
    </source>
</evidence>
<evidence type="ECO:0000256" key="3">
    <source>
        <dbReference type="ARBA" id="ARBA00022448"/>
    </source>
</evidence>
<evidence type="ECO:0000256" key="21">
    <source>
        <dbReference type="RuleBase" id="RU000488"/>
    </source>
</evidence>
<comment type="function">
    <text evidence="13">Transports dicarboxylates across the inner membranes of mitochondria by a counter-exchange mechanism. Can transport 2-oxoadipate (2-oxohexanedioate), 2-oxoglutarate, adipate (hexanedioate), glutarate, and to a lesser extent, pimelate (heptanedioate), 2-oxopimelate (2-oxoheptanedioate), 2-aminoadipate (2-aminohexanedioate), oxaloacetate, and citrate. Plays a central role in catabolism of lysine, hydroxylysine, and tryptophan, by transporting common metabolite intermediates (such as 2-oxoadipate) into the mitochondria, where it is converted into acetyl-CoA and can enter the citric acid (TCA) cycle.</text>
</comment>
<dbReference type="Proteomes" id="UP000031443">
    <property type="component" value="Unassembled WGS sequence"/>
</dbReference>
<evidence type="ECO:0000256" key="16">
    <source>
        <dbReference type="ARBA" id="ARBA00048303"/>
    </source>
</evidence>
<evidence type="ECO:0000256" key="13">
    <source>
        <dbReference type="ARBA" id="ARBA00046087"/>
    </source>
</evidence>
<comment type="catalytic activity">
    <reaction evidence="18">
        <text>glutarate(in) + 2-oxoglutarate(out) = glutarate(out) + 2-oxoglutarate(in)</text>
        <dbReference type="Rhea" id="RHEA:71751"/>
        <dbReference type="ChEBI" id="CHEBI:16810"/>
        <dbReference type="ChEBI" id="CHEBI:30921"/>
    </reaction>
</comment>
<evidence type="ECO:0000256" key="7">
    <source>
        <dbReference type="ARBA" id="ARBA00022989"/>
    </source>
</evidence>
<evidence type="ECO:0000256" key="17">
    <source>
        <dbReference type="ARBA" id="ARBA00048581"/>
    </source>
</evidence>
<protein>
    <recommendedName>
        <fullName evidence="11">Mitochondrial 2-oxodicarboxylate carrier</fullName>
    </recommendedName>
    <alternativeName>
        <fullName evidence="12">Solute carrier family 25 member 21</fullName>
    </alternativeName>
</protein>
<dbReference type="InterPro" id="IPR018108">
    <property type="entry name" value="MCP_transmembrane"/>
</dbReference>
<organism evidence="23 24">
    <name type="scientific">Chelonia mydas</name>
    <name type="common">Green sea-turtle</name>
    <name type="synonym">Chelonia agassizi</name>
    <dbReference type="NCBI Taxonomy" id="8469"/>
    <lineage>
        <taxon>Eukaryota</taxon>
        <taxon>Metazoa</taxon>
        <taxon>Chordata</taxon>
        <taxon>Craniata</taxon>
        <taxon>Vertebrata</taxon>
        <taxon>Euteleostomi</taxon>
        <taxon>Archelosauria</taxon>
        <taxon>Testudinata</taxon>
        <taxon>Testudines</taxon>
        <taxon>Cryptodira</taxon>
        <taxon>Durocryptodira</taxon>
        <taxon>Americhelydia</taxon>
        <taxon>Chelonioidea</taxon>
        <taxon>Cheloniidae</taxon>
        <taxon>Chelonia</taxon>
    </lineage>
</organism>
<dbReference type="PROSITE" id="PS50920">
    <property type="entry name" value="SOLCAR"/>
    <property type="match status" value="1"/>
</dbReference>
<evidence type="ECO:0000313" key="24">
    <source>
        <dbReference type="Proteomes" id="UP000031443"/>
    </source>
</evidence>
<comment type="catalytic activity">
    <reaction evidence="10">
        <text>2-oxoadipate(in) + 2-oxoglutarate(out) = 2-oxoadipate(out) + 2-oxoglutarate(in)</text>
        <dbReference type="Rhea" id="RHEA:71739"/>
        <dbReference type="ChEBI" id="CHEBI:16810"/>
        <dbReference type="ChEBI" id="CHEBI:57499"/>
    </reaction>
</comment>
<keyword evidence="24" id="KW-1185">Reference proteome</keyword>
<keyword evidence="8" id="KW-0496">Mitochondrion</keyword>
<evidence type="ECO:0000256" key="18">
    <source>
        <dbReference type="ARBA" id="ARBA00048920"/>
    </source>
</evidence>
<comment type="catalytic activity">
    <reaction evidence="19">
        <text>hexanedioate(in) + 2-oxoglutarate(out) = hexanedioate(out) + 2-oxoglutarate(in)</text>
        <dbReference type="Rhea" id="RHEA:71743"/>
        <dbReference type="ChEBI" id="CHEBI:16810"/>
        <dbReference type="ChEBI" id="CHEBI:17128"/>
    </reaction>
</comment>
<evidence type="ECO:0000256" key="8">
    <source>
        <dbReference type="ARBA" id="ARBA00023128"/>
    </source>
</evidence>
<evidence type="ECO:0000313" key="23">
    <source>
        <dbReference type="EMBL" id="EMP30735.1"/>
    </source>
</evidence>
<comment type="subcellular location">
    <subcellularLocation>
        <location evidence="1">Mitochondrion inner membrane</location>
        <topology evidence="1">Multi-pass membrane protein</topology>
    </subcellularLocation>
</comment>
<dbReference type="AlphaFoldDB" id="M7B5C4"/>
<evidence type="ECO:0000256" key="5">
    <source>
        <dbReference type="ARBA" id="ARBA00022737"/>
    </source>
</evidence>
<evidence type="ECO:0000256" key="22">
    <source>
        <dbReference type="SAM" id="MobiDB-lite"/>
    </source>
</evidence>
<comment type="similarity">
    <text evidence="2 21">Belongs to the mitochondrial carrier (TC 2.A.29) family.</text>
</comment>
<dbReference type="Gene3D" id="1.50.40.10">
    <property type="entry name" value="Mitochondrial carrier domain"/>
    <property type="match status" value="1"/>
</dbReference>
<feature type="non-terminal residue" evidence="23">
    <location>
        <position position="1"/>
    </location>
</feature>
<reference evidence="24" key="1">
    <citation type="journal article" date="2013" name="Nat. Genet.">
        <title>The draft genomes of soft-shell turtle and green sea turtle yield insights into the development and evolution of the turtle-specific body plan.</title>
        <authorList>
            <person name="Wang Z."/>
            <person name="Pascual-Anaya J."/>
            <person name="Zadissa A."/>
            <person name="Li W."/>
            <person name="Niimura Y."/>
            <person name="Huang Z."/>
            <person name="Li C."/>
            <person name="White S."/>
            <person name="Xiong Z."/>
            <person name="Fang D."/>
            <person name="Wang B."/>
            <person name="Ming Y."/>
            <person name="Chen Y."/>
            <person name="Zheng Y."/>
            <person name="Kuraku S."/>
            <person name="Pignatelli M."/>
            <person name="Herrero J."/>
            <person name="Beal K."/>
            <person name="Nozawa M."/>
            <person name="Li Q."/>
            <person name="Wang J."/>
            <person name="Zhang H."/>
            <person name="Yu L."/>
            <person name="Shigenobu S."/>
            <person name="Wang J."/>
            <person name="Liu J."/>
            <person name="Flicek P."/>
            <person name="Searle S."/>
            <person name="Wang J."/>
            <person name="Kuratani S."/>
            <person name="Yin Y."/>
            <person name="Aken B."/>
            <person name="Zhang G."/>
            <person name="Irie N."/>
        </authorList>
    </citation>
    <scope>NUCLEOTIDE SEQUENCE [LARGE SCALE GENOMIC DNA]</scope>
</reference>
<comment type="catalytic activity">
    <reaction evidence="17">
        <text>2-oxoheptanedioate(in) + 2-oxoglutarate(out) = 2-oxoheptanedioate(out) + 2-oxoglutarate(in)</text>
        <dbReference type="Rhea" id="RHEA:71755"/>
        <dbReference type="ChEBI" id="CHEBI:16810"/>
        <dbReference type="ChEBI" id="CHEBI:72701"/>
    </reaction>
</comment>
<evidence type="ECO:0000256" key="1">
    <source>
        <dbReference type="ARBA" id="ARBA00004448"/>
    </source>
</evidence>
<evidence type="ECO:0000256" key="6">
    <source>
        <dbReference type="ARBA" id="ARBA00022792"/>
    </source>
</evidence>
<accession>M7B5C4</accession>
<dbReference type="Pfam" id="PF00153">
    <property type="entry name" value="Mito_carr"/>
    <property type="match status" value="2"/>
</dbReference>
<comment type="catalytic activity">
    <reaction evidence="14">
        <text>heptanedioate(in) + 2-oxoglutarate(out) = heptanedioate(out) + 2-oxoglutarate(in)</text>
        <dbReference type="Rhea" id="RHEA:71759"/>
        <dbReference type="ChEBI" id="CHEBI:16810"/>
        <dbReference type="ChEBI" id="CHEBI:36165"/>
    </reaction>
</comment>
<keyword evidence="5" id="KW-0677">Repeat</keyword>
<feature type="region of interest" description="Disordered" evidence="22">
    <location>
        <begin position="210"/>
        <end position="233"/>
    </location>
</feature>
<gene>
    <name evidence="23" type="ORF">UY3_12157</name>
</gene>
<comment type="catalytic activity">
    <reaction evidence="15">
        <text>citrate(in) + 2-oxoglutarate(out) = citrate(out) + 2-oxoglutarate(in)</text>
        <dbReference type="Rhea" id="RHEA:71763"/>
        <dbReference type="ChEBI" id="CHEBI:16810"/>
        <dbReference type="ChEBI" id="CHEBI:16947"/>
    </reaction>
</comment>
<dbReference type="PANTHER" id="PTHR46356">
    <property type="entry name" value="MITOCHONDRIAL 2-OXODICARBOXYLATE CARRIER"/>
    <property type="match status" value="1"/>
</dbReference>
<dbReference type="PANTHER" id="PTHR46356:SF1">
    <property type="entry name" value="MITOCHONDRIAL 2-OXODICARBOXYLATE CARRIER"/>
    <property type="match status" value="1"/>
</dbReference>
<evidence type="ECO:0000256" key="10">
    <source>
        <dbReference type="ARBA" id="ARBA00036018"/>
    </source>
</evidence>
<sequence>TFAVAGLGSGLTEAVVVNPFEVVKVSLQANRNAFTEQPSTFVQARRIITTDGLGFRGLNKGLTATLGRHGVFNMVYFGFYFNVKNIIPVNEEPTLEFLRKFGIGLVSGTIASMINIPFDVAKSRIQGPQPEPGEIKYRTCFKTMATVYKEEGYFPPASVLYTWHMCGCVMTLEDGYDLGELFGRLPLSPLLKKQNVFLKMLKPPLYAQNMPKELSQPQSPEVLANTKQETETT</sequence>
<dbReference type="InterPro" id="IPR023395">
    <property type="entry name" value="MCP_dom_sf"/>
</dbReference>
<evidence type="ECO:0000256" key="9">
    <source>
        <dbReference type="ARBA" id="ARBA00023136"/>
    </source>
</evidence>
<evidence type="ECO:0000256" key="14">
    <source>
        <dbReference type="ARBA" id="ARBA00047537"/>
    </source>
</evidence>
<keyword evidence="7" id="KW-1133">Transmembrane helix</keyword>
<evidence type="ECO:0000256" key="2">
    <source>
        <dbReference type="ARBA" id="ARBA00006375"/>
    </source>
</evidence>
<keyword evidence="9 20" id="KW-0472">Membrane</keyword>
<evidence type="ECO:0000256" key="15">
    <source>
        <dbReference type="ARBA" id="ARBA00048003"/>
    </source>
</evidence>
<name>M7B5C4_CHEMY</name>
<dbReference type="STRING" id="8469.M7B5C4"/>
<dbReference type="InterPro" id="IPR051752">
    <property type="entry name" value="Mito_2-oxodicarb_carrier"/>
</dbReference>
<dbReference type="eggNOG" id="KOG0754">
    <property type="taxonomic scope" value="Eukaryota"/>
</dbReference>
<keyword evidence="6" id="KW-0999">Mitochondrion inner membrane</keyword>
<evidence type="ECO:0000256" key="11">
    <source>
        <dbReference type="ARBA" id="ARBA00039747"/>
    </source>
</evidence>
<evidence type="ECO:0000256" key="19">
    <source>
        <dbReference type="ARBA" id="ARBA00048998"/>
    </source>
</evidence>
<evidence type="ECO:0000256" key="4">
    <source>
        <dbReference type="ARBA" id="ARBA00022692"/>
    </source>
</evidence>
<keyword evidence="4 20" id="KW-0812">Transmembrane</keyword>
<feature type="compositionally biased region" description="Polar residues" evidence="22">
    <location>
        <begin position="215"/>
        <end position="227"/>
    </location>
</feature>
<dbReference type="GO" id="GO:0005743">
    <property type="term" value="C:mitochondrial inner membrane"/>
    <property type="evidence" value="ECO:0007669"/>
    <property type="project" value="UniProtKB-SubCell"/>
</dbReference>
<dbReference type="SUPFAM" id="SSF103506">
    <property type="entry name" value="Mitochondrial carrier"/>
    <property type="match status" value="1"/>
</dbReference>
<evidence type="ECO:0000256" key="12">
    <source>
        <dbReference type="ARBA" id="ARBA00041874"/>
    </source>
</evidence>
<keyword evidence="3 21" id="KW-0813">Transport</keyword>
<feature type="repeat" description="Solcar" evidence="20">
    <location>
        <begin position="1"/>
        <end position="86"/>
    </location>
</feature>
<comment type="catalytic activity">
    <reaction evidence="16">
        <text>L-2-aminoadipate(in) + 2-oxoglutarate(out) = L-2-aminoadipate(out) + 2-oxoglutarate(in)</text>
        <dbReference type="Rhea" id="RHEA:71747"/>
        <dbReference type="ChEBI" id="CHEBI:16810"/>
        <dbReference type="ChEBI" id="CHEBI:58672"/>
    </reaction>
</comment>